<dbReference type="Proteomes" id="UP000635071">
    <property type="component" value="Unassembled WGS sequence"/>
</dbReference>
<protein>
    <submittedName>
        <fullName evidence="1">Uncharacterized protein</fullName>
    </submittedName>
</protein>
<comment type="caution">
    <text evidence="1">The sequence shown here is derived from an EMBL/GenBank/DDBJ whole genome shotgun (WGS) entry which is preliminary data.</text>
</comment>
<gene>
    <name evidence="1" type="ORF">GCM10011529_28650</name>
</gene>
<reference evidence="1" key="2">
    <citation type="submission" date="2020-09" db="EMBL/GenBank/DDBJ databases">
        <authorList>
            <person name="Sun Q."/>
            <person name="Zhou Y."/>
        </authorList>
    </citation>
    <scope>NUCLEOTIDE SEQUENCE</scope>
    <source>
        <strain evidence="1">CGMCC 1.15519</strain>
    </source>
</reference>
<proteinExistence type="predicted"/>
<keyword evidence="2" id="KW-1185">Reference proteome</keyword>
<reference evidence="1" key="1">
    <citation type="journal article" date="2014" name="Int. J. Syst. Evol. Microbiol.">
        <title>Complete genome sequence of Corynebacterium casei LMG S-19264T (=DSM 44701T), isolated from a smear-ripened cheese.</title>
        <authorList>
            <consortium name="US DOE Joint Genome Institute (JGI-PGF)"/>
            <person name="Walter F."/>
            <person name="Albersmeier A."/>
            <person name="Kalinowski J."/>
            <person name="Ruckert C."/>
        </authorList>
    </citation>
    <scope>NUCLEOTIDE SEQUENCE</scope>
    <source>
        <strain evidence="1">CGMCC 1.15519</strain>
    </source>
</reference>
<dbReference type="EMBL" id="BMJM01000014">
    <property type="protein sequence ID" value="GGE20275.1"/>
    <property type="molecule type" value="Genomic_DNA"/>
</dbReference>
<name>A0A917EB30_9SPHN</name>
<evidence type="ECO:0000313" key="1">
    <source>
        <dbReference type="EMBL" id="GGE20275.1"/>
    </source>
</evidence>
<accession>A0A917EB30</accession>
<evidence type="ECO:0000313" key="2">
    <source>
        <dbReference type="Proteomes" id="UP000635071"/>
    </source>
</evidence>
<organism evidence="1 2">
    <name type="scientific">Sandarakinorhabdus glacialis</name>
    <dbReference type="NCBI Taxonomy" id="1614636"/>
    <lineage>
        <taxon>Bacteria</taxon>
        <taxon>Pseudomonadati</taxon>
        <taxon>Pseudomonadota</taxon>
        <taxon>Alphaproteobacteria</taxon>
        <taxon>Sphingomonadales</taxon>
        <taxon>Sphingosinicellaceae</taxon>
        <taxon>Sandarakinorhabdus</taxon>
    </lineage>
</organism>
<sequence>MLRLVDIEAQHLRRASIARLRRQPDTPAAGTGIDQFNCGETACVEYRQMLPIEDILPYTFETGANAAPVGSRKKSVGHNF</sequence>
<dbReference type="AlphaFoldDB" id="A0A917EB30"/>